<protein>
    <submittedName>
        <fullName evidence="1">Uncharacterized protein</fullName>
    </submittedName>
</protein>
<gene>
    <name evidence="1" type="ORF">OI18_06470</name>
</gene>
<reference evidence="1 2" key="1">
    <citation type="submission" date="2014-11" db="EMBL/GenBank/DDBJ databases">
        <title>Genome sequence of Flavihumibacter solisilvae 3-3.</title>
        <authorList>
            <person name="Zhou G."/>
            <person name="Li M."/>
            <person name="Wang G."/>
        </authorList>
    </citation>
    <scope>NUCLEOTIDE SEQUENCE [LARGE SCALE GENOMIC DNA]</scope>
    <source>
        <strain evidence="1 2">3-3</strain>
    </source>
</reference>
<keyword evidence="2" id="KW-1185">Reference proteome</keyword>
<organism evidence="1 2">
    <name type="scientific">Flavihumibacter solisilvae</name>
    <dbReference type="NCBI Taxonomy" id="1349421"/>
    <lineage>
        <taxon>Bacteria</taxon>
        <taxon>Pseudomonadati</taxon>
        <taxon>Bacteroidota</taxon>
        <taxon>Chitinophagia</taxon>
        <taxon>Chitinophagales</taxon>
        <taxon>Chitinophagaceae</taxon>
        <taxon>Flavihumibacter</taxon>
    </lineage>
</organism>
<dbReference type="AlphaFoldDB" id="A0A0C1L6W0"/>
<sequence length="145" mass="15649">MALFASCTKENSFEEGSGKANIYTWRFVEGGQEYSGIMDTAYVEEVTGIKVLSAEGVSNDGMDNIMLAVGALNDIQPGTYTSPEALFNYLNNGNIKYEVDMSRMNFSIIITSINSESVSGTFSGTVFGEDGSDREITEGTFTAPL</sequence>
<comment type="caution">
    <text evidence="1">The sequence shown here is derived from an EMBL/GenBank/DDBJ whole genome shotgun (WGS) entry which is preliminary data.</text>
</comment>
<proteinExistence type="predicted"/>
<dbReference type="Proteomes" id="UP000031408">
    <property type="component" value="Unassembled WGS sequence"/>
</dbReference>
<dbReference type="EMBL" id="JSVC01000007">
    <property type="protein sequence ID" value="KIC95261.1"/>
    <property type="molecule type" value="Genomic_DNA"/>
</dbReference>
<accession>A0A0C1L6W0</accession>
<evidence type="ECO:0000313" key="2">
    <source>
        <dbReference type="Proteomes" id="UP000031408"/>
    </source>
</evidence>
<name>A0A0C1L6W0_9BACT</name>
<evidence type="ECO:0000313" key="1">
    <source>
        <dbReference type="EMBL" id="KIC95261.1"/>
    </source>
</evidence>
<dbReference type="STRING" id="1349421.OI18_06470"/>